<evidence type="ECO:0000313" key="2">
    <source>
        <dbReference type="EMBL" id="PIL34947.1"/>
    </source>
</evidence>
<gene>
    <name evidence="2" type="ORF">GSI_02734</name>
</gene>
<sequence>MEPDELECNPVLFELEGGGCRDRSAQIHDLPTEVLLLIFWRLHGQDIARCMRVSRAFADLTSSDVYLQYRIELAKNGMIDGPSSTLPVSERLQRLRRYSSNFRNGIFDHEDITAHPDYAQEFRSLHWNSRTIAEGVTSVGYYMDNHRCFISVLMDGSSQAGIPSRRLIIRIPSDQTRSTTGWIIDRSQDLFLTVECVGIGTNQRFFEIHFRSWSSSQMDHPAATLPCIQVFPPPGAFNSLEERIHVYSPIAVGCHVIWKLLASVGPVWNHSIHVCNWKSGQIIVGIDLGATDQTFVELDDAFILVLPRHSDSGSEPHLRVYSLSPSASSHPLCFLQLPPLILSPGDRVVARCVGTSRQPPIPEGHFQADPSMSMIVISHSIESEATRPSPCRISKLLIPCTALLNQIRLVVDSDPASLGPPVLVPWQDWGPSASLRLLVPVHPHPDDFGNSIAMVPYGSRLPIVAFDDPVGHARASVYVIDINPLTARHARLALAAQSESGARTTATAIVEDVEAALPGVVDPEIKGIPFVVYRFELPPLRPNWPMIRAVRMSMTGFTVTYGNDGPELNDESWTV</sequence>
<dbReference type="PROSITE" id="PS50181">
    <property type="entry name" value="FBOX"/>
    <property type="match status" value="1"/>
</dbReference>
<evidence type="ECO:0000313" key="3">
    <source>
        <dbReference type="Proteomes" id="UP000230002"/>
    </source>
</evidence>
<evidence type="ECO:0000259" key="1">
    <source>
        <dbReference type="PROSITE" id="PS50181"/>
    </source>
</evidence>
<dbReference type="Pfam" id="PF12937">
    <property type="entry name" value="F-box-like"/>
    <property type="match status" value="1"/>
</dbReference>
<dbReference type="EMBL" id="AYKW01000004">
    <property type="protein sequence ID" value="PIL34947.1"/>
    <property type="molecule type" value="Genomic_DNA"/>
</dbReference>
<dbReference type="OrthoDB" id="2742223at2759"/>
<name>A0A2G8SMF0_9APHY</name>
<keyword evidence="3" id="KW-1185">Reference proteome</keyword>
<comment type="caution">
    <text evidence="2">The sequence shown here is derived from an EMBL/GenBank/DDBJ whole genome shotgun (WGS) entry which is preliminary data.</text>
</comment>
<dbReference type="AlphaFoldDB" id="A0A2G8SMF0"/>
<feature type="domain" description="F-box" evidence="1">
    <location>
        <begin position="24"/>
        <end position="70"/>
    </location>
</feature>
<protein>
    <recommendedName>
        <fullName evidence="1">F-box domain-containing protein</fullName>
    </recommendedName>
</protein>
<dbReference type="SUPFAM" id="SSF81383">
    <property type="entry name" value="F-box domain"/>
    <property type="match status" value="1"/>
</dbReference>
<dbReference type="SMART" id="SM00256">
    <property type="entry name" value="FBOX"/>
    <property type="match status" value="1"/>
</dbReference>
<reference evidence="2 3" key="1">
    <citation type="journal article" date="2015" name="Sci. Rep.">
        <title>Chromosome-level genome map provides insights into diverse defense mechanisms in the medicinal fungus Ganoderma sinense.</title>
        <authorList>
            <person name="Zhu Y."/>
            <person name="Xu J."/>
            <person name="Sun C."/>
            <person name="Zhou S."/>
            <person name="Xu H."/>
            <person name="Nelson D.R."/>
            <person name="Qian J."/>
            <person name="Song J."/>
            <person name="Luo H."/>
            <person name="Xiang L."/>
            <person name="Li Y."/>
            <person name="Xu Z."/>
            <person name="Ji A."/>
            <person name="Wang L."/>
            <person name="Lu S."/>
            <person name="Hayward A."/>
            <person name="Sun W."/>
            <person name="Li X."/>
            <person name="Schwartz D.C."/>
            <person name="Wang Y."/>
            <person name="Chen S."/>
        </authorList>
    </citation>
    <scope>NUCLEOTIDE SEQUENCE [LARGE SCALE GENOMIC DNA]</scope>
    <source>
        <strain evidence="2 3">ZZ0214-1</strain>
    </source>
</reference>
<proteinExistence type="predicted"/>
<organism evidence="2 3">
    <name type="scientific">Ganoderma sinense ZZ0214-1</name>
    <dbReference type="NCBI Taxonomy" id="1077348"/>
    <lineage>
        <taxon>Eukaryota</taxon>
        <taxon>Fungi</taxon>
        <taxon>Dikarya</taxon>
        <taxon>Basidiomycota</taxon>
        <taxon>Agaricomycotina</taxon>
        <taxon>Agaricomycetes</taxon>
        <taxon>Polyporales</taxon>
        <taxon>Polyporaceae</taxon>
        <taxon>Ganoderma</taxon>
    </lineage>
</organism>
<dbReference type="InterPro" id="IPR001810">
    <property type="entry name" value="F-box_dom"/>
</dbReference>
<dbReference type="Proteomes" id="UP000230002">
    <property type="component" value="Unassembled WGS sequence"/>
</dbReference>
<dbReference type="InterPro" id="IPR036047">
    <property type="entry name" value="F-box-like_dom_sf"/>
</dbReference>
<dbReference type="Gene3D" id="1.20.1280.50">
    <property type="match status" value="1"/>
</dbReference>
<accession>A0A2G8SMF0</accession>
<dbReference type="CDD" id="cd09917">
    <property type="entry name" value="F-box_SF"/>
    <property type="match status" value="1"/>
</dbReference>